<accession>A0A839V5R5</accession>
<dbReference type="Gene3D" id="1.10.8.60">
    <property type="match status" value="1"/>
</dbReference>
<reference evidence="10 11" key="1">
    <citation type="submission" date="2020-08" db="EMBL/GenBank/DDBJ databases">
        <title>Genomic Encyclopedia of Type Strains, Phase III (KMG-III): the genomes of soil and plant-associated and newly described type strains.</title>
        <authorList>
            <person name="Whitman W."/>
        </authorList>
    </citation>
    <scope>NUCLEOTIDE SEQUENCE [LARGE SCALE GENOMIC DNA]</scope>
    <source>
        <strain evidence="10 11">CECT 8088</strain>
    </source>
</reference>
<dbReference type="Gene3D" id="3.40.50.300">
    <property type="entry name" value="P-loop containing nucleotide triphosphate hydrolases"/>
    <property type="match status" value="1"/>
</dbReference>
<proteinExistence type="predicted"/>
<dbReference type="InterPro" id="IPR025944">
    <property type="entry name" value="Sigma_54_int_dom_CS"/>
</dbReference>
<dbReference type="Gene3D" id="3.40.50.2300">
    <property type="match status" value="1"/>
</dbReference>
<dbReference type="FunFam" id="3.40.50.2300:FF:000018">
    <property type="entry name" value="DNA-binding transcriptional regulator NtrC"/>
    <property type="match status" value="1"/>
</dbReference>
<name>A0A839V5R5_9PROT</name>
<evidence type="ECO:0000256" key="6">
    <source>
        <dbReference type="ARBA" id="ARBA00023163"/>
    </source>
</evidence>
<evidence type="ECO:0000313" key="11">
    <source>
        <dbReference type="Proteomes" id="UP000557688"/>
    </source>
</evidence>
<dbReference type="PROSITE" id="PS00688">
    <property type="entry name" value="SIGMA54_INTERACT_3"/>
    <property type="match status" value="1"/>
</dbReference>
<dbReference type="PANTHER" id="PTHR32071">
    <property type="entry name" value="TRANSCRIPTIONAL REGULATORY PROTEIN"/>
    <property type="match status" value="1"/>
</dbReference>
<evidence type="ECO:0000256" key="4">
    <source>
        <dbReference type="ARBA" id="ARBA00023012"/>
    </source>
</evidence>
<evidence type="ECO:0000259" key="9">
    <source>
        <dbReference type="PROSITE" id="PS50110"/>
    </source>
</evidence>
<dbReference type="Pfam" id="PF00158">
    <property type="entry name" value="Sigma54_activat"/>
    <property type="match status" value="1"/>
</dbReference>
<dbReference type="PROSITE" id="PS50110">
    <property type="entry name" value="RESPONSE_REGULATORY"/>
    <property type="match status" value="1"/>
</dbReference>
<feature type="modified residue" description="4-aspartylphosphate" evidence="7">
    <location>
        <position position="55"/>
    </location>
</feature>
<keyword evidence="3" id="KW-0067">ATP-binding</keyword>
<dbReference type="PRINTS" id="PR01590">
    <property type="entry name" value="HTHFIS"/>
</dbReference>
<dbReference type="Pfam" id="PF02954">
    <property type="entry name" value="HTH_8"/>
    <property type="match status" value="1"/>
</dbReference>
<dbReference type="Pfam" id="PF00072">
    <property type="entry name" value="Response_reg"/>
    <property type="match status" value="1"/>
</dbReference>
<dbReference type="SUPFAM" id="SSF46689">
    <property type="entry name" value="Homeodomain-like"/>
    <property type="match status" value="1"/>
</dbReference>
<dbReference type="PANTHER" id="PTHR32071:SF57">
    <property type="entry name" value="C4-DICARBOXYLATE TRANSPORT TRANSCRIPTIONAL REGULATORY PROTEIN DCTD"/>
    <property type="match status" value="1"/>
</dbReference>
<gene>
    <name evidence="10" type="ORF">FHR90_002739</name>
</gene>
<keyword evidence="6" id="KW-0804">Transcription</keyword>
<dbReference type="InterPro" id="IPR011006">
    <property type="entry name" value="CheY-like_superfamily"/>
</dbReference>
<dbReference type="GO" id="GO:0043565">
    <property type="term" value="F:sequence-specific DNA binding"/>
    <property type="evidence" value="ECO:0007669"/>
    <property type="project" value="InterPro"/>
</dbReference>
<dbReference type="Gene3D" id="1.10.10.60">
    <property type="entry name" value="Homeodomain-like"/>
    <property type="match status" value="1"/>
</dbReference>
<feature type="domain" description="Sigma-54 factor interaction" evidence="8">
    <location>
        <begin position="144"/>
        <end position="356"/>
    </location>
</feature>
<dbReference type="InterPro" id="IPR001789">
    <property type="entry name" value="Sig_transdc_resp-reg_receiver"/>
</dbReference>
<sequence length="425" mass="46707">MSRVGSVVLVDDDDDARAATRQLLELSGFAVEAFGEARRALERLRTDQDSIVITDIRMPGMSGLDLLAELRRRDAALPVILITGHGDVDTAVAALKGGAWDFLTKPFDPDLLVAAARRAAEARALTIDNRRLRETAAAGLGRALLGETPVMRRLRAMLPRLVESDLDLAIEGESGTGKTLLALTVHRMSRRSRHRLEVIDCLDAGLRGQVATAGLFDRSGQVARAHRGTLLLAGLQYAPEALQFQLARFAARRTVAADTRAPEAVDVRIIAILGEQGGDDILPELYHRISAAKVRMPSLAERRDDIALLFTALVLQTCEDRGCPIPETGDLAHRLASRDWPGNVRELRNFAERICLGLEVDELDSIGTATLNERLDAYERRLIVEALMQTEGEVTRAAEDLGLPRKTFYNRLARLGIDPRALRER</sequence>
<comment type="caution">
    <text evidence="10">The sequence shown here is derived from an EMBL/GenBank/DDBJ whole genome shotgun (WGS) entry which is preliminary data.</text>
</comment>
<dbReference type="Pfam" id="PF25601">
    <property type="entry name" value="AAA_lid_14"/>
    <property type="match status" value="1"/>
</dbReference>
<dbReference type="InterPro" id="IPR058031">
    <property type="entry name" value="AAA_lid_NorR"/>
</dbReference>
<dbReference type="InterPro" id="IPR002197">
    <property type="entry name" value="HTH_Fis"/>
</dbReference>
<dbReference type="InterPro" id="IPR027417">
    <property type="entry name" value="P-loop_NTPase"/>
</dbReference>
<evidence type="ECO:0000256" key="7">
    <source>
        <dbReference type="PROSITE-ProRule" id="PRU00169"/>
    </source>
</evidence>
<keyword evidence="11" id="KW-1185">Reference proteome</keyword>
<organism evidence="10 11">
    <name type="scientific">Endobacter medicaginis</name>
    <dbReference type="NCBI Taxonomy" id="1181271"/>
    <lineage>
        <taxon>Bacteria</taxon>
        <taxon>Pseudomonadati</taxon>
        <taxon>Pseudomonadota</taxon>
        <taxon>Alphaproteobacteria</taxon>
        <taxon>Acetobacterales</taxon>
        <taxon>Acetobacteraceae</taxon>
        <taxon>Endobacter</taxon>
    </lineage>
</organism>
<evidence type="ECO:0000256" key="3">
    <source>
        <dbReference type="ARBA" id="ARBA00022840"/>
    </source>
</evidence>
<dbReference type="Proteomes" id="UP000557688">
    <property type="component" value="Unassembled WGS sequence"/>
</dbReference>
<dbReference type="SUPFAM" id="SSF52540">
    <property type="entry name" value="P-loop containing nucleoside triphosphate hydrolases"/>
    <property type="match status" value="1"/>
</dbReference>
<dbReference type="GO" id="GO:0006355">
    <property type="term" value="P:regulation of DNA-templated transcription"/>
    <property type="evidence" value="ECO:0007669"/>
    <property type="project" value="InterPro"/>
</dbReference>
<dbReference type="SMART" id="SM00448">
    <property type="entry name" value="REC"/>
    <property type="match status" value="1"/>
</dbReference>
<dbReference type="SUPFAM" id="SSF52172">
    <property type="entry name" value="CheY-like"/>
    <property type="match status" value="1"/>
</dbReference>
<keyword evidence="4" id="KW-0902">Two-component regulatory system</keyword>
<evidence type="ECO:0000313" key="10">
    <source>
        <dbReference type="EMBL" id="MBB3174892.1"/>
    </source>
</evidence>
<dbReference type="EMBL" id="JACHXV010000012">
    <property type="protein sequence ID" value="MBB3174892.1"/>
    <property type="molecule type" value="Genomic_DNA"/>
</dbReference>
<dbReference type="InterPro" id="IPR009057">
    <property type="entry name" value="Homeodomain-like_sf"/>
</dbReference>
<evidence type="ECO:0000256" key="5">
    <source>
        <dbReference type="ARBA" id="ARBA00023015"/>
    </source>
</evidence>
<protein>
    <submittedName>
        <fullName evidence="10">Two-component system C4-dicarboxylate transport response regulator DctD</fullName>
    </submittedName>
</protein>
<keyword evidence="1 7" id="KW-0597">Phosphoprotein</keyword>
<dbReference type="GO" id="GO:0005524">
    <property type="term" value="F:ATP binding"/>
    <property type="evidence" value="ECO:0007669"/>
    <property type="project" value="UniProtKB-KW"/>
</dbReference>
<evidence type="ECO:0000259" key="8">
    <source>
        <dbReference type="PROSITE" id="PS50045"/>
    </source>
</evidence>
<dbReference type="PROSITE" id="PS50045">
    <property type="entry name" value="SIGMA54_INTERACT_4"/>
    <property type="match status" value="1"/>
</dbReference>
<evidence type="ECO:0000256" key="1">
    <source>
        <dbReference type="ARBA" id="ARBA00022553"/>
    </source>
</evidence>
<keyword evidence="5" id="KW-0805">Transcription regulation</keyword>
<keyword evidence="2" id="KW-0547">Nucleotide-binding</keyword>
<evidence type="ECO:0000256" key="2">
    <source>
        <dbReference type="ARBA" id="ARBA00022741"/>
    </source>
</evidence>
<dbReference type="GO" id="GO:0000160">
    <property type="term" value="P:phosphorelay signal transduction system"/>
    <property type="evidence" value="ECO:0007669"/>
    <property type="project" value="UniProtKB-KW"/>
</dbReference>
<dbReference type="RefSeq" id="WP_183275393.1">
    <property type="nucleotide sequence ID" value="NZ_JACHXV010000012.1"/>
</dbReference>
<dbReference type="InterPro" id="IPR002078">
    <property type="entry name" value="Sigma_54_int"/>
</dbReference>
<dbReference type="AlphaFoldDB" id="A0A839V5R5"/>
<feature type="domain" description="Response regulatory" evidence="9">
    <location>
        <begin position="6"/>
        <end position="120"/>
    </location>
</feature>